<dbReference type="EnsemblPlants" id="OPUNC09G07050.1">
    <property type="protein sequence ID" value="OPUNC09G07050.1"/>
    <property type="gene ID" value="OPUNC09G07050"/>
</dbReference>
<organism evidence="1">
    <name type="scientific">Oryza punctata</name>
    <name type="common">Red rice</name>
    <dbReference type="NCBI Taxonomy" id="4537"/>
    <lineage>
        <taxon>Eukaryota</taxon>
        <taxon>Viridiplantae</taxon>
        <taxon>Streptophyta</taxon>
        <taxon>Embryophyta</taxon>
        <taxon>Tracheophyta</taxon>
        <taxon>Spermatophyta</taxon>
        <taxon>Magnoliopsida</taxon>
        <taxon>Liliopsida</taxon>
        <taxon>Poales</taxon>
        <taxon>Poaceae</taxon>
        <taxon>BOP clade</taxon>
        <taxon>Oryzoideae</taxon>
        <taxon>Oryzeae</taxon>
        <taxon>Oryzinae</taxon>
        <taxon>Oryza</taxon>
    </lineage>
</organism>
<reference evidence="1" key="2">
    <citation type="submission" date="2018-05" db="EMBL/GenBank/DDBJ databases">
        <title>OpunRS2 (Oryza punctata Reference Sequence Version 2).</title>
        <authorList>
            <person name="Zhang J."/>
            <person name="Kudrna D."/>
            <person name="Lee S."/>
            <person name="Talag J."/>
            <person name="Welchert J."/>
            <person name="Wing R.A."/>
        </authorList>
    </citation>
    <scope>NUCLEOTIDE SEQUENCE [LARGE SCALE GENOMIC DNA]</scope>
</reference>
<dbReference type="AlphaFoldDB" id="A0A0E0M0M2"/>
<dbReference type="HOGENOM" id="CLU_2945788_0_0_1"/>
<name>A0A0E0M0M2_ORYPU</name>
<protein>
    <submittedName>
        <fullName evidence="1">Uncharacterized protein</fullName>
    </submittedName>
</protein>
<accession>A0A0E0M0M2</accession>
<evidence type="ECO:0000313" key="1">
    <source>
        <dbReference type="EnsemblPlants" id="OPUNC09G07050.1"/>
    </source>
</evidence>
<dbReference type="Gramene" id="OPUNC09G07050.1">
    <property type="protein sequence ID" value="OPUNC09G07050.1"/>
    <property type="gene ID" value="OPUNC09G07050"/>
</dbReference>
<evidence type="ECO:0000313" key="2">
    <source>
        <dbReference type="Proteomes" id="UP000026962"/>
    </source>
</evidence>
<proteinExistence type="predicted"/>
<sequence length="60" mass="6343">MAATAICRRKTAWCPCDGAGTGMAVQDLAMGSRMVPLLSSLQCRLHESGRFGGQCELAID</sequence>
<reference evidence="1" key="1">
    <citation type="submission" date="2015-04" db="UniProtKB">
        <authorList>
            <consortium name="EnsemblPlants"/>
        </authorList>
    </citation>
    <scope>IDENTIFICATION</scope>
</reference>
<dbReference type="Proteomes" id="UP000026962">
    <property type="component" value="Chromosome 9"/>
</dbReference>
<keyword evidence="2" id="KW-1185">Reference proteome</keyword>